<evidence type="ECO:0008006" key="5">
    <source>
        <dbReference type="Google" id="ProtNLM"/>
    </source>
</evidence>
<feature type="active site" description="Nucleophile" evidence="1">
    <location>
        <position position="951"/>
    </location>
</feature>
<dbReference type="PANTHER" id="PTHR37981">
    <property type="entry name" value="LIPASE 2"/>
    <property type="match status" value="1"/>
</dbReference>
<proteinExistence type="predicted"/>
<sequence>MAVAPAERDAVLGSGWRKSTDIAWTTSGDANGFHILAAAADTGYTWRAVASLSEPGFEADQWIGNACLSGSGRRLAVVYAPRTFTNEERLFDRGGFAAVVDLVSGTVVKLPVMSSLAYFTPGCGAGSTAVLSQFGGVAGQTRLLSVDLDTAKVAAPVTVGIELTSAVPVPGGIVAAARDQLVRVDRTGRASGLARTAGVAYGLVPDAAGRVVFLEHAGDQARVRLADGARRSVASTLAQGARTGLGLTRAAGGRVFITGETATLPAALPAGITRVPAPPAATLSSRGELVLTRVGFAGDNRQLASDPSVPRAVAVTARVRKTGREVRFGVHASAARPGSTPPGRLAHPKLSVSRPAGLRVAPSLASPASPVEDETERYCAVPRNDPRNQALQPRPRQVEWAVDQAVTGTGYASRPANWMNLGMPAYSPLGLFPRVPLAGGGRVPAQIYLGIVAQESNMWQAARFAVPGVTANPLIGNFYGLEIYNSTPADDWDINWAKADCGYGVGQVTDGMRLAGKEKPGEVALPYQTQRAVALDFAVNVAAGLQILQRKWNETRNAGLVVNDGDAANIENWFYAVWAYNSGFYPESTASQHNGAWGVGWANNPINPKYPAGRPAFLASSYDDARNPQWWPYPEKVIGFAAYPPSLPDGVDTLVSAYRAAWWGGASPLMNRLLAKPPVELFCDTTNTCQPGGQFPPQDPEVVGEPAGPCYHKNIFNQYDLKCWYHRPAQWKTCVDDCGYELLRFDPGWEYQPDAASYPPRCDRGGLPGGALVVDDVPDGTPSVRTGCTPPTSNGTFELEFGGSGGTYPAKIDFHQIGGGFGGHFWFAHTRPAGADGGKMKVSGTWALNRPLAQWVRFMVHLPDHGAHTRLAAYEIDLGGGFTGRKRIVQQRVQQNRWVSLGAFPVSGVPRIRLTSDAGDGTGEEDIAWDAVAFEPLAQRPRHQIVALGDSYASGEGASSTGGENYYRETDVKQKIFVAGDNEKILYQNLCHRSEYAWSRQAVLTDDGRSIGERADTWDPQMDFHLRACSGAESENILPYYSVPADELKPRNGDGQMGDYRLWGEPTQLDQGYVDEFTTLVTLSIGGNDARFVPILTECILGSDCKNKVLDGDTEVLRIAEPAYLAGPFKASVVSVLREIHKKAPNARIMLMGYPRLLEDTLECDLLFGDLDVDWLTETADLVAARMQDAVVEIKGEFPGLQVTFANPISDFSSSGVCGAHESIHRIVTVLTPGEEGPLPGFFPEGWNALGKSQQSFHPTVSGANIYARRMRDTLYDLWGM</sequence>
<gene>
    <name evidence="3" type="ORF">Cco03nite_33670</name>
</gene>
<dbReference type="GO" id="GO:0019433">
    <property type="term" value="P:triglyceride catabolic process"/>
    <property type="evidence" value="ECO:0007669"/>
    <property type="project" value="TreeGrafter"/>
</dbReference>
<dbReference type="InterPro" id="IPR036514">
    <property type="entry name" value="SGNH_hydro_sf"/>
</dbReference>
<dbReference type="PANTHER" id="PTHR37981:SF1">
    <property type="entry name" value="SGNH HYDROLASE-TYPE ESTERASE DOMAIN-CONTAINING PROTEIN"/>
    <property type="match status" value="1"/>
</dbReference>
<feature type="disulfide bond" evidence="2">
    <location>
        <begin position="991"/>
        <end position="1029"/>
    </location>
</feature>
<dbReference type="CDD" id="cd01823">
    <property type="entry name" value="SEST_like"/>
    <property type="match status" value="1"/>
</dbReference>
<dbReference type="GO" id="GO:0004806">
    <property type="term" value="F:triacylglycerol lipase activity"/>
    <property type="evidence" value="ECO:0007669"/>
    <property type="project" value="TreeGrafter"/>
</dbReference>
<name>A0A8J3KUT4_9ACTN</name>
<dbReference type="SUPFAM" id="SSF52266">
    <property type="entry name" value="SGNH hydrolase"/>
    <property type="match status" value="1"/>
</dbReference>
<reference evidence="3 4" key="1">
    <citation type="submission" date="2021-01" db="EMBL/GenBank/DDBJ databases">
        <title>Whole genome shotgun sequence of Catellatospora coxensis NBRC 107359.</title>
        <authorList>
            <person name="Komaki H."/>
            <person name="Tamura T."/>
        </authorList>
    </citation>
    <scope>NUCLEOTIDE SEQUENCE [LARGE SCALE GENOMIC DNA]</scope>
    <source>
        <strain evidence="3 4">NBRC 107359</strain>
    </source>
</reference>
<keyword evidence="4" id="KW-1185">Reference proteome</keyword>
<keyword evidence="2" id="KW-1015">Disulfide bond</keyword>
<dbReference type="InterPro" id="IPR037460">
    <property type="entry name" value="SEST-like"/>
</dbReference>
<feature type="active site" evidence="1">
    <location>
        <position position="1258"/>
    </location>
</feature>
<organism evidence="3 4">
    <name type="scientific">Catellatospora coxensis</name>
    <dbReference type="NCBI Taxonomy" id="310354"/>
    <lineage>
        <taxon>Bacteria</taxon>
        <taxon>Bacillati</taxon>
        <taxon>Actinomycetota</taxon>
        <taxon>Actinomycetes</taxon>
        <taxon>Micromonosporales</taxon>
        <taxon>Micromonosporaceae</taxon>
        <taxon>Catellatospora</taxon>
    </lineage>
</organism>
<protein>
    <recommendedName>
        <fullName evidence="5">GDSL-like lipase/acylhydrolase family protein</fullName>
    </recommendedName>
</protein>
<dbReference type="EMBL" id="BONI01000026">
    <property type="protein sequence ID" value="GIG06667.1"/>
    <property type="molecule type" value="Genomic_DNA"/>
</dbReference>
<accession>A0A8J3KUT4</accession>
<comment type="caution">
    <text evidence="3">The sequence shown here is derived from an EMBL/GenBank/DDBJ whole genome shotgun (WGS) entry which is preliminary data.</text>
</comment>
<dbReference type="Gene3D" id="3.40.50.1110">
    <property type="entry name" value="SGNH hydrolase"/>
    <property type="match status" value="1"/>
</dbReference>
<evidence type="ECO:0000313" key="4">
    <source>
        <dbReference type="Proteomes" id="UP000630887"/>
    </source>
</evidence>
<evidence type="ECO:0000313" key="3">
    <source>
        <dbReference type="EMBL" id="GIG06667.1"/>
    </source>
</evidence>
<feature type="disulfide bond" evidence="2">
    <location>
        <begin position="1164"/>
        <end position="1218"/>
    </location>
</feature>
<evidence type="ECO:0000256" key="2">
    <source>
        <dbReference type="PIRSR" id="PIRSR637460-2"/>
    </source>
</evidence>
<dbReference type="Proteomes" id="UP000630887">
    <property type="component" value="Unassembled WGS sequence"/>
</dbReference>
<evidence type="ECO:0000256" key="1">
    <source>
        <dbReference type="PIRSR" id="PIRSR637460-1"/>
    </source>
</evidence>